<evidence type="ECO:0000313" key="2">
    <source>
        <dbReference type="Proteomes" id="UP000180246"/>
    </source>
</evidence>
<comment type="caution">
    <text evidence="1">The sequence shown here is derived from an EMBL/GenBank/DDBJ whole genome shotgun (WGS) entry which is preliminary data.</text>
</comment>
<dbReference type="RefSeq" id="WP_267873251.1">
    <property type="nucleotide sequence ID" value="NZ_JRYB01000001.1"/>
</dbReference>
<evidence type="ECO:0000313" key="1">
    <source>
        <dbReference type="EMBL" id="OIJ43457.1"/>
    </source>
</evidence>
<protein>
    <submittedName>
        <fullName evidence="1">Uncharacterized protein</fullName>
    </submittedName>
</protein>
<dbReference type="Proteomes" id="UP000180246">
    <property type="component" value="Unassembled WGS sequence"/>
</dbReference>
<reference evidence="1 2" key="1">
    <citation type="submission" date="2014-10" db="EMBL/GenBank/DDBJ databases">
        <authorList>
            <person name="Seo M.-J."/>
            <person name="Seok Y.J."/>
            <person name="Cha I.-T."/>
        </authorList>
    </citation>
    <scope>NUCLEOTIDE SEQUENCE [LARGE SCALE GENOMIC DNA]</scope>
    <source>
        <strain evidence="1 2">NEU</strain>
    </source>
</reference>
<organism evidence="1 2">
    <name type="scientific">Massilia timonae</name>
    <dbReference type="NCBI Taxonomy" id="47229"/>
    <lineage>
        <taxon>Bacteria</taxon>
        <taxon>Pseudomonadati</taxon>
        <taxon>Pseudomonadota</taxon>
        <taxon>Betaproteobacteria</taxon>
        <taxon>Burkholderiales</taxon>
        <taxon>Oxalobacteraceae</taxon>
        <taxon>Telluria group</taxon>
        <taxon>Massilia</taxon>
    </lineage>
</organism>
<proteinExistence type="predicted"/>
<gene>
    <name evidence="1" type="ORF">LO55_5067</name>
</gene>
<dbReference type="AlphaFoldDB" id="A0A1S2NEG1"/>
<dbReference type="EMBL" id="JRYB01000001">
    <property type="protein sequence ID" value="OIJ43457.1"/>
    <property type="molecule type" value="Genomic_DNA"/>
</dbReference>
<sequence length="42" mass="4554">MKRRLGQALAFVMAFLIIVGEVQRSEAAADERAARAMYGAGK</sequence>
<name>A0A1S2NEG1_9BURK</name>
<accession>A0A1S2NEG1</accession>